<proteinExistence type="predicted"/>
<dbReference type="SUPFAM" id="SSF55486">
    <property type="entry name" value="Metalloproteases ('zincins'), catalytic domain"/>
    <property type="match status" value="1"/>
</dbReference>
<organism evidence="3 4">
    <name type="scientific">Eiseniibacteriota bacterium</name>
    <dbReference type="NCBI Taxonomy" id="2212470"/>
    <lineage>
        <taxon>Bacteria</taxon>
        <taxon>Candidatus Eiseniibacteriota</taxon>
    </lineage>
</organism>
<feature type="region of interest" description="Disordered" evidence="1">
    <location>
        <begin position="44"/>
        <end position="64"/>
    </location>
</feature>
<feature type="signal peptide" evidence="2">
    <location>
        <begin position="1"/>
        <end position="25"/>
    </location>
</feature>
<protein>
    <recommendedName>
        <fullName evidence="5">T9SS type A sorting domain-containing protein</fullName>
    </recommendedName>
</protein>
<evidence type="ECO:0000256" key="1">
    <source>
        <dbReference type="SAM" id="MobiDB-lite"/>
    </source>
</evidence>
<dbReference type="SUPFAM" id="SSF69318">
    <property type="entry name" value="Integrin alpha N-terminal domain"/>
    <property type="match status" value="1"/>
</dbReference>
<dbReference type="EMBL" id="VGIY01000056">
    <property type="protein sequence ID" value="MBM3316919.1"/>
    <property type="molecule type" value="Genomic_DNA"/>
</dbReference>
<comment type="caution">
    <text evidence="3">The sequence shown here is derived from an EMBL/GenBank/DDBJ whole genome shotgun (WGS) entry which is preliminary data.</text>
</comment>
<reference evidence="3" key="1">
    <citation type="submission" date="2019-03" db="EMBL/GenBank/DDBJ databases">
        <title>Lake Tanganyika Metagenome-Assembled Genomes (MAGs).</title>
        <authorList>
            <person name="Tran P."/>
        </authorList>
    </citation>
    <scope>NUCLEOTIDE SEQUENCE</scope>
    <source>
        <strain evidence="3">M_DeepCast_400m_m2_100</strain>
    </source>
</reference>
<accession>A0A938BLD5</accession>
<evidence type="ECO:0000256" key="2">
    <source>
        <dbReference type="SAM" id="SignalP"/>
    </source>
</evidence>
<name>A0A938BLD5_UNCEI</name>
<dbReference type="InterPro" id="IPR028994">
    <property type="entry name" value="Integrin_alpha_N"/>
</dbReference>
<dbReference type="AlphaFoldDB" id="A0A938BLD5"/>
<dbReference type="PANTHER" id="PTHR41775">
    <property type="entry name" value="SECRETED PROTEIN-RELATED"/>
    <property type="match status" value="1"/>
</dbReference>
<gene>
    <name evidence="3" type="ORF">FJY75_03610</name>
</gene>
<sequence length="1131" mass="120904">MSGAARRVWGCLGCCIALGWMPAGAAGDEAIDRPLTVRRAEGLLRQGDSAPAPAQGLPSDFRPREFPRVLRDPARAPGPDGILWRRLRAARPDLDLGEFLTPSPDRLRSGLQAARAPVDTVRVLALRIDFLRDSAGPLSTTPDGRFDLRDSTGLIVDPPPHNRSFYASHMEALRRYYWKQSGGTLFIDYDIYPAEEDSAYHLADTIHYGPWEVANSGAILALAERFVRDAFAAADTAEEPPDFRRYESFILFHAGPDLQGDILRDSPYDIPSFNVFLADPVCVQDSTFFIDLIMVMPEAVSQDGYTAALNGVLAHEFGHQLGFFDLYNVLDFSPMVGMFSLMDSGEQLYGTVAADTLGERVLYVRGAIPASLDPWHKLLFFPNGVRARWVTGDLQTTLPAVQTGNELLLAPIGGQWLEYLDRLPGWWAPWYASEYFILENRPFDLNGDGTVILETDPLTGVFLGPGNIRPDEEGARAEADTLGAYEQDYLLPGSGVLIWHVDNAAIQAASNVCYGCINISRERRGVDVEEADGIEDLGDLYSVEWTGGAFDYWFQGGYTRFGTDTRPDTRSGAGGATGIEIAVLDSAGPSMRVALKRGFVRPGWPVYAGDPLSDESVNIVDIDGDGTPDIFAAGGRDVLGRYGREVLAFWPDGGGYPYADAGGHFALVDGTLLPGIAAHPAFIPAQGRSLRLLAAATNTRVHAWDAFGTERMRYPGGGAVAPALRFTTAPTLLDSVIVVGDSEGRLRGLLPGAANPLLWRTGPSGAAVTALAAGDLFGDGSAALVWGDALGALRVATGSQRDGYAPAEGWPVALGGKGAGILSLLLIEGPAGEPGRLLALDEEGTLGLFGPDGSALDGWPRTLGGRPSGPAVAGDPDGDGVLEYLVTTEEGLIHCFQERGAQELRWPRSVWHPDASPFARVSSGPLLVDVTGDGRPEILQASGDGTLHAFTADGDGVPGWPFAAGYPLIAGPYAAPLGERGEIQLLLVDAMGFATVLDLGLPAGSEGPGEMWRSDGGPSRTHAYARARLPQPAGFAGLIDPRSILFTPNPVRGETGRLRFRMGQPGRLKLALYDTSGQRVWEGVRAPDSLEEETVWDLGLAGLASGLYVARMTVEGAGAPLRLTRKLAVVR</sequence>
<dbReference type="Proteomes" id="UP000748308">
    <property type="component" value="Unassembled WGS sequence"/>
</dbReference>
<feature type="chain" id="PRO_5037091244" description="T9SS type A sorting domain-containing protein" evidence="2">
    <location>
        <begin position="26"/>
        <end position="1131"/>
    </location>
</feature>
<evidence type="ECO:0008006" key="5">
    <source>
        <dbReference type="Google" id="ProtNLM"/>
    </source>
</evidence>
<keyword evidence="2" id="KW-0732">Signal</keyword>
<dbReference type="PANTHER" id="PTHR41775:SF1">
    <property type="entry name" value="PEPTIDASE M6-LIKE DOMAIN-CONTAINING PROTEIN"/>
    <property type="match status" value="1"/>
</dbReference>
<evidence type="ECO:0000313" key="3">
    <source>
        <dbReference type="EMBL" id="MBM3316919.1"/>
    </source>
</evidence>
<evidence type="ECO:0000313" key="4">
    <source>
        <dbReference type="Proteomes" id="UP000748308"/>
    </source>
</evidence>